<dbReference type="InterPro" id="IPR042281">
    <property type="entry name" value="GpdQ_beta-strand"/>
</dbReference>
<dbReference type="CDD" id="cd07402">
    <property type="entry name" value="MPP_GpdQ"/>
    <property type="match status" value="1"/>
</dbReference>
<keyword evidence="2" id="KW-0378">Hydrolase</keyword>
<evidence type="ECO:0000313" key="7">
    <source>
        <dbReference type="Proteomes" id="UP000070529"/>
    </source>
</evidence>
<evidence type="ECO:0000259" key="5">
    <source>
        <dbReference type="Pfam" id="PF00149"/>
    </source>
</evidence>
<dbReference type="Pfam" id="PF00149">
    <property type="entry name" value="Metallophos"/>
    <property type="match status" value="1"/>
</dbReference>
<dbReference type="EMBL" id="LNTY01000006">
    <property type="protein sequence ID" value="KXF83140.1"/>
    <property type="molecule type" value="Genomic_DNA"/>
</dbReference>
<dbReference type="Gene3D" id="3.30.750.180">
    <property type="entry name" value="GpdQ, beta-strand dimerisation domain"/>
    <property type="match status" value="1"/>
</dbReference>
<name>A0A135ICF2_9GAMM</name>
<sequence>MTRILQITDTHIVAPPNKVSKVLDTYSLFQQAVNKINKDLVKLGKIDAIIVTGDISDRGDEESYKAFQELITQLHIPYFVIPGNHDRREAMRTCFTSLQSTNLSEEINWIHAFPDLDVIGLDTVIPNSGAGRLSETALTFLADSLQQSKDRPALIALHHPPFESGIQFMDAIGLDGANAFSEILAQSERDIRVICGHLHNSIVCSVGGKTVLSSPSTASSFVTDHRDNAPVGFTQQAGGYMLHEWNNGFRSSYLTLAESGPLYPF</sequence>
<evidence type="ECO:0000256" key="2">
    <source>
        <dbReference type="ARBA" id="ARBA00022801"/>
    </source>
</evidence>
<dbReference type="PANTHER" id="PTHR42988:SF2">
    <property type="entry name" value="CYCLIC NUCLEOTIDE PHOSPHODIESTERASE CBUA0032-RELATED"/>
    <property type="match status" value="1"/>
</dbReference>
<proteinExistence type="inferred from homology"/>
<keyword evidence="7" id="KW-1185">Reference proteome</keyword>
<gene>
    <name evidence="6" type="ORF">ATN88_05375</name>
</gene>
<accession>A0A135ICF2</accession>
<dbReference type="InterPro" id="IPR029052">
    <property type="entry name" value="Metallo-depent_PP-like"/>
</dbReference>
<evidence type="ECO:0000256" key="1">
    <source>
        <dbReference type="ARBA" id="ARBA00022723"/>
    </source>
</evidence>
<dbReference type="Proteomes" id="UP000070529">
    <property type="component" value="Unassembled WGS sequence"/>
</dbReference>
<dbReference type="RefSeq" id="WP_067410843.1">
    <property type="nucleotide sequence ID" value="NZ_LNTY01000006.1"/>
</dbReference>
<evidence type="ECO:0000313" key="6">
    <source>
        <dbReference type="EMBL" id="KXF83140.1"/>
    </source>
</evidence>
<dbReference type="STRING" id="294935.ATN88_05375"/>
<protein>
    <submittedName>
        <fullName evidence="6">3',5'-cyclic-nucleotide phosphodiesterase</fullName>
    </submittedName>
</protein>
<dbReference type="GO" id="GO:0046872">
    <property type="term" value="F:metal ion binding"/>
    <property type="evidence" value="ECO:0007669"/>
    <property type="project" value="UniProtKB-KW"/>
</dbReference>
<dbReference type="AlphaFoldDB" id="A0A135ICF2"/>
<keyword evidence="3" id="KW-0408">Iron</keyword>
<feature type="domain" description="Calcineurin-like phosphoesterase" evidence="5">
    <location>
        <begin position="3"/>
        <end position="200"/>
    </location>
</feature>
<dbReference type="OrthoDB" id="9784378at2"/>
<keyword evidence="1" id="KW-0479">Metal-binding</keyword>
<dbReference type="InterPro" id="IPR050884">
    <property type="entry name" value="CNP_phosphodiesterase-III"/>
</dbReference>
<dbReference type="GO" id="GO:0004112">
    <property type="term" value="F:cyclic-nucleotide phosphodiesterase activity"/>
    <property type="evidence" value="ECO:0007669"/>
    <property type="project" value="InterPro"/>
</dbReference>
<evidence type="ECO:0000256" key="4">
    <source>
        <dbReference type="ARBA" id="ARBA00025742"/>
    </source>
</evidence>
<dbReference type="PANTHER" id="PTHR42988">
    <property type="entry name" value="PHOSPHOHYDROLASE"/>
    <property type="match status" value="1"/>
</dbReference>
<comment type="caution">
    <text evidence="6">The sequence shown here is derived from an EMBL/GenBank/DDBJ whole genome shotgun (WGS) entry which is preliminary data.</text>
</comment>
<comment type="similarity">
    <text evidence="4">Belongs to the cyclic nucleotide phosphodiesterase class-III family.</text>
</comment>
<reference evidence="6 7" key="1">
    <citation type="submission" date="2015-11" db="EMBL/GenBank/DDBJ databases">
        <title>Genomic Taxonomy of the Vibrionaceae.</title>
        <authorList>
            <person name="Gomez-Gil B."/>
            <person name="Enciso-Ibarra J."/>
        </authorList>
    </citation>
    <scope>NUCLEOTIDE SEQUENCE [LARGE SCALE GENOMIC DNA]</scope>
    <source>
        <strain evidence="6 7">CAIM 912</strain>
    </source>
</reference>
<dbReference type="InterPro" id="IPR026575">
    <property type="entry name" value="GpdQ/CpdA-like"/>
</dbReference>
<dbReference type="SUPFAM" id="SSF56300">
    <property type="entry name" value="Metallo-dependent phosphatases"/>
    <property type="match status" value="1"/>
</dbReference>
<dbReference type="InterPro" id="IPR004843">
    <property type="entry name" value="Calcineurin-like_PHP"/>
</dbReference>
<dbReference type="InterPro" id="IPR042283">
    <property type="entry name" value="GpdQ_catalytic"/>
</dbReference>
<evidence type="ECO:0000256" key="3">
    <source>
        <dbReference type="ARBA" id="ARBA00023004"/>
    </source>
</evidence>
<organism evidence="6 7">
    <name type="scientific">Enterovibrio coralii</name>
    <dbReference type="NCBI Taxonomy" id="294935"/>
    <lineage>
        <taxon>Bacteria</taxon>
        <taxon>Pseudomonadati</taxon>
        <taxon>Pseudomonadota</taxon>
        <taxon>Gammaproteobacteria</taxon>
        <taxon>Vibrionales</taxon>
        <taxon>Vibrionaceae</taxon>
        <taxon>Enterovibrio</taxon>
    </lineage>
</organism>
<dbReference type="Gene3D" id="3.60.21.40">
    <property type="entry name" value="GpdQ, catalytic alpha/beta sandwich domain"/>
    <property type="match status" value="1"/>
</dbReference>